<accession>A0A6C0EHS6</accession>
<reference evidence="1" key="1">
    <citation type="journal article" date="2020" name="Nature">
        <title>Giant virus diversity and host interactions through global metagenomics.</title>
        <authorList>
            <person name="Schulz F."/>
            <person name="Roux S."/>
            <person name="Paez-Espino D."/>
            <person name="Jungbluth S."/>
            <person name="Walsh D.A."/>
            <person name="Denef V.J."/>
            <person name="McMahon K.D."/>
            <person name="Konstantinidis K.T."/>
            <person name="Eloe-Fadrosh E.A."/>
            <person name="Kyrpides N.C."/>
            <person name="Woyke T."/>
        </authorList>
    </citation>
    <scope>NUCLEOTIDE SEQUENCE</scope>
    <source>
        <strain evidence="1">GVMAG-M-3300023179-2</strain>
    </source>
</reference>
<name>A0A6C0EHS6_9ZZZZ</name>
<proteinExistence type="predicted"/>
<organism evidence="1">
    <name type="scientific">viral metagenome</name>
    <dbReference type="NCBI Taxonomy" id="1070528"/>
    <lineage>
        <taxon>unclassified sequences</taxon>
        <taxon>metagenomes</taxon>
        <taxon>organismal metagenomes</taxon>
    </lineage>
</organism>
<protein>
    <submittedName>
        <fullName evidence="1">Uncharacterized protein</fullName>
    </submittedName>
</protein>
<sequence>MASDFKTVALRVRSGKQPDLPIEAWTVIQVQARKSTTIPNHWRVLDHGIVHDSLIDDTDFSKNPIRKRIDVGVEGDTVVSIVPITRIGTKKYIPRTRH</sequence>
<evidence type="ECO:0000313" key="1">
    <source>
        <dbReference type="EMBL" id="QHT26885.1"/>
    </source>
</evidence>
<dbReference type="EMBL" id="MN739803">
    <property type="protein sequence ID" value="QHT26885.1"/>
    <property type="molecule type" value="Genomic_DNA"/>
</dbReference>
<dbReference type="AlphaFoldDB" id="A0A6C0EHS6"/>